<name>A0A2T2XB65_9FIRM</name>
<keyword evidence="4 6" id="KW-1133">Transmembrane helix</keyword>
<keyword evidence="3 6" id="KW-0812">Transmembrane</keyword>
<protein>
    <submittedName>
        <fullName evidence="7">Sporulation integral membrane protein YtvI</fullName>
    </submittedName>
</protein>
<dbReference type="AlphaFoldDB" id="A0A2T2XB65"/>
<evidence type="ECO:0000313" key="7">
    <source>
        <dbReference type="EMBL" id="PSR31708.1"/>
    </source>
</evidence>
<feature type="transmembrane region" description="Helical" evidence="6">
    <location>
        <begin position="305"/>
        <end position="334"/>
    </location>
</feature>
<evidence type="ECO:0000256" key="3">
    <source>
        <dbReference type="ARBA" id="ARBA00022692"/>
    </source>
</evidence>
<comment type="caution">
    <text evidence="7">The sequence shown here is derived from an EMBL/GenBank/DDBJ whole genome shotgun (WGS) entry which is preliminary data.</text>
</comment>
<dbReference type="Proteomes" id="UP000242699">
    <property type="component" value="Unassembled WGS sequence"/>
</dbReference>
<organism evidence="7 8">
    <name type="scientific">Sulfobacillus benefaciens</name>
    <dbReference type="NCBI Taxonomy" id="453960"/>
    <lineage>
        <taxon>Bacteria</taxon>
        <taxon>Bacillati</taxon>
        <taxon>Bacillota</taxon>
        <taxon>Clostridia</taxon>
        <taxon>Eubacteriales</taxon>
        <taxon>Clostridiales Family XVII. Incertae Sedis</taxon>
        <taxon>Sulfobacillus</taxon>
    </lineage>
</organism>
<comment type="similarity">
    <text evidence="2">Belongs to the autoinducer-2 exporter (AI-2E) (TC 2.A.86) family.</text>
</comment>
<keyword evidence="5 6" id="KW-0472">Membrane</keyword>
<dbReference type="EMBL" id="PXYT01000001">
    <property type="protein sequence ID" value="PSR31708.1"/>
    <property type="molecule type" value="Genomic_DNA"/>
</dbReference>
<feature type="transmembrane region" description="Helical" evidence="6">
    <location>
        <begin position="60"/>
        <end position="86"/>
    </location>
</feature>
<gene>
    <name evidence="7" type="primary">ytvI</name>
    <name evidence="7" type="ORF">C7B43_00330</name>
</gene>
<dbReference type="GO" id="GO:0016020">
    <property type="term" value="C:membrane"/>
    <property type="evidence" value="ECO:0007669"/>
    <property type="project" value="UniProtKB-SubCell"/>
</dbReference>
<feature type="transmembrane region" description="Helical" evidence="6">
    <location>
        <begin position="148"/>
        <end position="170"/>
    </location>
</feature>
<dbReference type="PANTHER" id="PTHR21716:SF68">
    <property type="entry name" value="TRANSPORT PROTEIN YTVI-RELATED"/>
    <property type="match status" value="1"/>
</dbReference>
<evidence type="ECO:0000256" key="5">
    <source>
        <dbReference type="ARBA" id="ARBA00023136"/>
    </source>
</evidence>
<sequence>MLMWSYVKRLSTWVVICFSVYAFWRWYSTLLMPFVLAVLFALWLEPAVGQMERWGLSRGIAVVSALVFSIAALFVMVVLLTLVLVAELRQLARRLPVIIATFERTAHSVVKKFGQFRHHFAYGRDILRIPTSTASQVIEAFLRILANFLVHLPDTMLMLMVAVMAAFFIMRDKELLVRHITNWIPPALRSSLFSIETDITSGALGFIQAQMILVGLTTLGTTGGLVAMGFHYAVLMGLLSGILDFIPYMGPTTLLVPWAVTEFLMGNTLTALKVLSVLLTVAFMRQIAEPRLVGQKMGLHPLIAIFSLYLGVQFFGPVGFIVGPISAVIIRAIAEVFDPPPPPDSVSLR</sequence>
<evidence type="ECO:0000256" key="1">
    <source>
        <dbReference type="ARBA" id="ARBA00004141"/>
    </source>
</evidence>
<accession>A0A2T2XB65</accession>
<evidence type="ECO:0000256" key="2">
    <source>
        <dbReference type="ARBA" id="ARBA00009773"/>
    </source>
</evidence>
<dbReference type="NCBIfam" id="TIGR02872">
    <property type="entry name" value="spore_ytvI"/>
    <property type="match status" value="1"/>
</dbReference>
<feature type="transmembrane region" description="Helical" evidence="6">
    <location>
        <begin position="30"/>
        <end position="48"/>
    </location>
</feature>
<dbReference type="Pfam" id="PF01594">
    <property type="entry name" value="AI-2E_transport"/>
    <property type="match status" value="1"/>
</dbReference>
<evidence type="ECO:0000256" key="6">
    <source>
        <dbReference type="SAM" id="Phobius"/>
    </source>
</evidence>
<dbReference type="InterPro" id="IPR002549">
    <property type="entry name" value="AI-2E-like"/>
</dbReference>
<proteinExistence type="inferred from homology"/>
<dbReference type="GO" id="GO:0055085">
    <property type="term" value="P:transmembrane transport"/>
    <property type="evidence" value="ECO:0007669"/>
    <property type="project" value="TreeGrafter"/>
</dbReference>
<comment type="subcellular location">
    <subcellularLocation>
        <location evidence="1">Membrane</location>
        <topology evidence="1">Multi-pass membrane protein</topology>
    </subcellularLocation>
</comment>
<dbReference type="InterPro" id="IPR014227">
    <property type="entry name" value="YtvI-like"/>
</dbReference>
<dbReference type="PANTHER" id="PTHR21716">
    <property type="entry name" value="TRANSMEMBRANE PROTEIN"/>
    <property type="match status" value="1"/>
</dbReference>
<evidence type="ECO:0000313" key="8">
    <source>
        <dbReference type="Proteomes" id="UP000242699"/>
    </source>
</evidence>
<feature type="transmembrane region" description="Helical" evidence="6">
    <location>
        <begin position="212"/>
        <end position="243"/>
    </location>
</feature>
<evidence type="ECO:0000256" key="4">
    <source>
        <dbReference type="ARBA" id="ARBA00022989"/>
    </source>
</evidence>
<reference evidence="7 8" key="1">
    <citation type="journal article" date="2014" name="BMC Genomics">
        <title>Comparison of environmental and isolate Sulfobacillus genomes reveals diverse carbon, sulfur, nitrogen, and hydrogen metabolisms.</title>
        <authorList>
            <person name="Justice N.B."/>
            <person name="Norman A."/>
            <person name="Brown C.T."/>
            <person name="Singh A."/>
            <person name="Thomas B.C."/>
            <person name="Banfield J.F."/>
        </authorList>
    </citation>
    <scope>NUCLEOTIDE SEQUENCE [LARGE SCALE GENOMIC DNA]</scope>
    <source>
        <strain evidence="7">AMDSBA1</strain>
    </source>
</reference>